<evidence type="ECO:0000313" key="2">
    <source>
        <dbReference type="EMBL" id="AHG93545.1"/>
    </source>
</evidence>
<sequence>MFVHAVYFWLRPDLTPDERARFDAGVASLRTIEGVRHGYVGVPAPTDRPVIERGYSVALVAVFDDQAAHDAYQVHPVHDRFRDECGGLWTDVRIFDSVSDEQEAARG</sequence>
<dbReference type="OrthoDB" id="9808130at2"/>
<reference evidence="2 3" key="1">
    <citation type="journal article" date="2014" name="Genome Announc.">
        <title>Genome Sequence and Methylome of Soil Bacterium Gemmatirosa kalamazoonensis KBS708T, a Member of the Rarely Cultivated Gemmatimonadetes Phylum.</title>
        <authorList>
            <person name="Debruyn J.M."/>
            <person name="Radosevich M."/>
            <person name="Wommack K.E."/>
            <person name="Polson S.W."/>
            <person name="Hauser L.J."/>
            <person name="Fawaz M.N."/>
            <person name="Korlach J."/>
            <person name="Tsai Y.C."/>
        </authorList>
    </citation>
    <scope>NUCLEOTIDE SEQUENCE [LARGE SCALE GENOMIC DNA]</scope>
    <source>
        <strain evidence="2 3">KBS708</strain>
        <plasmid evidence="3">Plasmid 2</plasmid>
    </source>
</reference>
<dbReference type="HOGENOM" id="CLU_080664_5_0_0"/>
<dbReference type="Pfam" id="PF07876">
    <property type="entry name" value="Dabb"/>
    <property type="match status" value="1"/>
</dbReference>
<gene>
    <name evidence="2" type="ORF">J421_6010</name>
</gene>
<geneLocation type="plasmid" evidence="2 3">
    <name>2</name>
</geneLocation>
<keyword evidence="2" id="KW-0614">Plasmid</keyword>
<dbReference type="RefSeq" id="WP_025414845.1">
    <property type="nucleotide sequence ID" value="NZ_CP007130.1"/>
</dbReference>
<dbReference type="SMART" id="SM00886">
    <property type="entry name" value="Dabb"/>
    <property type="match status" value="1"/>
</dbReference>
<protein>
    <submittedName>
        <fullName evidence="2">Stress responsive alpha-beta barrel domain-containing protein</fullName>
    </submittedName>
</protein>
<evidence type="ECO:0000313" key="3">
    <source>
        <dbReference type="Proteomes" id="UP000019151"/>
    </source>
</evidence>
<dbReference type="SUPFAM" id="SSF54909">
    <property type="entry name" value="Dimeric alpha+beta barrel"/>
    <property type="match status" value="1"/>
</dbReference>
<dbReference type="InterPro" id="IPR011008">
    <property type="entry name" value="Dimeric_a/b-barrel"/>
</dbReference>
<feature type="domain" description="Stress-response A/B barrel" evidence="1">
    <location>
        <begin position="2"/>
        <end position="97"/>
    </location>
</feature>
<dbReference type="AlphaFoldDB" id="W0RT92"/>
<keyword evidence="3" id="KW-1185">Reference proteome</keyword>
<dbReference type="Gene3D" id="3.30.70.100">
    <property type="match status" value="1"/>
</dbReference>
<dbReference type="PROSITE" id="PS51502">
    <property type="entry name" value="S_R_A_B_BARREL"/>
    <property type="match status" value="1"/>
</dbReference>
<organism evidence="2 3">
    <name type="scientific">Gemmatirosa kalamazoonensis</name>
    <dbReference type="NCBI Taxonomy" id="861299"/>
    <lineage>
        <taxon>Bacteria</taxon>
        <taxon>Pseudomonadati</taxon>
        <taxon>Gemmatimonadota</taxon>
        <taxon>Gemmatimonadia</taxon>
        <taxon>Gemmatimonadales</taxon>
        <taxon>Gemmatimonadaceae</taxon>
        <taxon>Gemmatirosa</taxon>
    </lineage>
</organism>
<dbReference type="EMBL" id="CP007130">
    <property type="protein sequence ID" value="AHG93545.1"/>
    <property type="molecule type" value="Genomic_DNA"/>
</dbReference>
<proteinExistence type="predicted"/>
<evidence type="ECO:0000259" key="1">
    <source>
        <dbReference type="PROSITE" id="PS51502"/>
    </source>
</evidence>
<name>W0RT92_9BACT</name>
<dbReference type="InParanoid" id="W0RT92"/>
<dbReference type="Proteomes" id="UP000019151">
    <property type="component" value="Plasmid 2"/>
</dbReference>
<dbReference type="KEGG" id="gba:J421_6010"/>
<accession>W0RT92</accession>
<dbReference type="eggNOG" id="ENOG50334CZ">
    <property type="taxonomic scope" value="Bacteria"/>
</dbReference>
<dbReference type="InterPro" id="IPR013097">
    <property type="entry name" value="Dabb"/>
</dbReference>